<keyword evidence="3" id="KW-1185">Reference proteome</keyword>
<accession>A0A2S4UZC9</accession>
<proteinExistence type="inferred from homology"/>
<comment type="similarity">
    <text evidence="1">Belongs to the Luc7 family.</text>
</comment>
<reference evidence="3" key="2">
    <citation type="journal article" date="2018" name="BMC Genomics">
        <title>Genomic insights into host adaptation between the wheat stripe rust pathogen (Puccinia striiformis f. sp. tritici) and the barley stripe rust pathogen (Puccinia striiformis f. sp. hordei).</title>
        <authorList>
            <person name="Xia C."/>
            <person name="Wang M."/>
            <person name="Yin C."/>
            <person name="Cornejo O.E."/>
            <person name="Hulbert S.H."/>
            <person name="Chen X."/>
        </authorList>
    </citation>
    <scope>NUCLEOTIDE SEQUENCE [LARGE SCALE GENOMIC DNA]</scope>
    <source>
        <strain evidence="3">93TX-2</strain>
    </source>
</reference>
<reference evidence="2 3" key="1">
    <citation type="submission" date="2017-12" db="EMBL/GenBank/DDBJ databases">
        <title>Gene loss provides genomic basis for host adaptation in cereal stripe rust fungi.</title>
        <authorList>
            <person name="Xia C."/>
        </authorList>
    </citation>
    <scope>NUCLEOTIDE SEQUENCE [LARGE SCALE GENOMIC DNA]</scope>
    <source>
        <strain evidence="2 3">93TX-2</strain>
    </source>
</reference>
<dbReference type="OrthoDB" id="153872at2759"/>
<dbReference type="VEuPathDB" id="FungiDB:PSHT_12024"/>
<sequence>MGRLAELQRKNLEHLMGAEAMGIIQVDLKFTDPKVCRSYLCGACPHDLFTNTVQFIFPLHTPLKPPMRGRDRD</sequence>
<reference evidence="3" key="3">
    <citation type="journal article" date="2018" name="Mol. Plant Microbe Interact.">
        <title>Genome sequence resources for the wheat stripe rust pathogen (Puccinia striiformis f. sp. tritici) and the barley stripe rust pathogen (Puccinia striiformis f. sp. hordei).</title>
        <authorList>
            <person name="Xia C."/>
            <person name="Wang M."/>
            <person name="Yin C."/>
            <person name="Cornejo O.E."/>
            <person name="Hulbert S.H."/>
            <person name="Chen X."/>
        </authorList>
    </citation>
    <scope>NUCLEOTIDE SEQUENCE [LARGE SCALE GENOMIC DNA]</scope>
    <source>
        <strain evidence="3">93TX-2</strain>
    </source>
</reference>
<protein>
    <submittedName>
        <fullName evidence="2">Uncharacterized protein</fullName>
    </submittedName>
</protein>
<organism evidence="2 3">
    <name type="scientific">Puccinia striiformis</name>
    <dbReference type="NCBI Taxonomy" id="27350"/>
    <lineage>
        <taxon>Eukaryota</taxon>
        <taxon>Fungi</taxon>
        <taxon>Dikarya</taxon>
        <taxon>Basidiomycota</taxon>
        <taxon>Pucciniomycotina</taxon>
        <taxon>Pucciniomycetes</taxon>
        <taxon>Pucciniales</taxon>
        <taxon>Pucciniaceae</taxon>
        <taxon>Puccinia</taxon>
    </lineage>
</organism>
<dbReference type="GO" id="GO:0003729">
    <property type="term" value="F:mRNA binding"/>
    <property type="evidence" value="ECO:0007669"/>
    <property type="project" value="InterPro"/>
</dbReference>
<gene>
    <name evidence="2" type="ORF">PSHT_12024</name>
</gene>
<dbReference type="GO" id="GO:0005685">
    <property type="term" value="C:U1 snRNP"/>
    <property type="evidence" value="ECO:0007669"/>
    <property type="project" value="InterPro"/>
</dbReference>
<dbReference type="PANTHER" id="PTHR12375">
    <property type="entry name" value="RNA-BINDING PROTEIN LUC7-RELATED"/>
    <property type="match status" value="1"/>
</dbReference>
<evidence type="ECO:0000313" key="3">
    <source>
        <dbReference type="Proteomes" id="UP000238274"/>
    </source>
</evidence>
<dbReference type="EMBL" id="PKSM01000211">
    <property type="protein sequence ID" value="POW02638.1"/>
    <property type="molecule type" value="Genomic_DNA"/>
</dbReference>
<evidence type="ECO:0000313" key="2">
    <source>
        <dbReference type="EMBL" id="POW02638.1"/>
    </source>
</evidence>
<dbReference type="Pfam" id="PF03194">
    <property type="entry name" value="LUC7"/>
    <property type="match status" value="1"/>
</dbReference>
<dbReference type="InterPro" id="IPR004882">
    <property type="entry name" value="Luc7-rel"/>
</dbReference>
<evidence type="ECO:0000256" key="1">
    <source>
        <dbReference type="ARBA" id="ARBA00005655"/>
    </source>
</evidence>
<name>A0A2S4UZC9_9BASI</name>
<dbReference type="AlphaFoldDB" id="A0A2S4UZC9"/>
<dbReference type="Proteomes" id="UP000238274">
    <property type="component" value="Unassembled WGS sequence"/>
</dbReference>
<comment type="caution">
    <text evidence="2">The sequence shown here is derived from an EMBL/GenBank/DDBJ whole genome shotgun (WGS) entry which is preliminary data.</text>
</comment>
<dbReference type="GO" id="GO:0006376">
    <property type="term" value="P:mRNA splice site recognition"/>
    <property type="evidence" value="ECO:0007669"/>
    <property type="project" value="InterPro"/>
</dbReference>